<evidence type="ECO:0000313" key="1">
    <source>
        <dbReference type="EMBL" id="TDQ63808.1"/>
    </source>
</evidence>
<name>A0A4R6VJW1_9HYPH</name>
<protein>
    <submittedName>
        <fullName evidence="1">Uncharacterized protein</fullName>
    </submittedName>
</protein>
<proteinExistence type="predicted"/>
<dbReference type="EMBL" id="SNYR01000002">
    <property type="protein sequence ID" value="TDQ63808.1"/>
    <property type="molecule type" value="Genomic_DNA"/>
</dbReference>
<dbReference type="AlphaFoldDB" id="A0A4R6VJW1"/>
<reference evidence="1 2" key="1">
    <citation type="submission" date="2019-03" db="EMBL/GenBank/DDBJ databases">
        <title>Genomic Encyclopedia of Type Strains, Phase III (KMG-III): the genomes of soil and plant-associated and newly described type strains.</title>
        <authorList>
            <person name="Whitman W."/>
        </authorList>
    </citation>
    <scope>NUCLEOTIDE SEQUENCE [LARGE SCALE GENOMIC DNA]</scope>
    <source>
        <strain evidence="1 2">CGMCC 1.7002</strain>
    </source>
</reference>
<organism evidence="1 2">
    <name type="scientific">Maritalea mobilis</name>
    <dbReference type="NCBI Taxonomy" id="483324"/>
    <lineage>
        <taxon>Bacteria</taxon>
        <taxon>Pseudomonadati</taxon>
        <taxon>Pseudomonadota</taxon>
        <taxon>Alphaproteobacteria</taxon>
        <taxon>Hyphomicrobiales</taxon>
        <taxon>Devosiaceae</taxon>
        <taxon>Maritalea</taxon>
    </lineage>
</organism>
<comment type="caution">
    <text evidence="1">The sequence shown here is derived from an EMBL/GenBank/DDBJ whole genome shotgun (WGS) entry which is preliminary data.</text>
</comment>
<evidence type="ECO:0000313" key="2">
    <source>
        <dbReference type="Proteomes" id="UP000295391"/>
    </source>
</evidence>
<dbReference type="RefSeq" id="WP_133572462.1">
    <property type="nucleotide sequence ID" value="NZ_SNYR01000002.1"/>
</dbReference>
<keyword evidence="2" id="KW-1185">Reference proteome</keyword>
<sequence length="432" mass="48409">MPLASSSRFATDGLDQMGSGLGSLGAFGEQNSYENIAKFGVQGAAFELLQPISMRSSPLIFGMAIEKKHLEKFWVWLERDGAPEYIGQLKEKILKDPKKADQLIAMAFKELVKPLQDQLEAAHASSEFQRRLTIQLGGFDVFEAFPLIITAFKNIDKLRAAKDLAAHVKQYETEEEFSDLVEAIELPSGSVQKLWCTAFVYHMAWPGKFMLGVLDHCFGDTESAVRKSGYGPYGDAMIINLQQLVDTIEEQAGVFSDIDLMCLAIDRYHRIARVMHYYLELGKTSQWNHCLEVLTSRVSKVLEKRLSQVVPNVTNVLRTPTQNAQILFTTDKVLQAYNSVYLLDAARNAKESLAVNNVVERTWNELGKSLEILLERALEDQKAAAFGDSLAIAKVDIAIKLCAIRFGAEYAQIMSKNKDNIERRKLNNSVSQ</sequence>
<gene>
    <name evidence="1" type="ORF">ATL17_1816</name>
</gene>
<accession>A0A4R6VJW1</accession>
<dbReference type="Proteomes" id="UP000295391">
    <property type="component" value="Unassembled WGS sequence"/>
</dbReference>
<dbReference type="OrthoDB" id="7941864at2"/>